<protein>
    <submittedName>
        <fullName evidence="1">Uncharacterized protein</fullName>
    </submittedName>
</protein>
<evidence type="ECO:0000313" key="2">
    <source>
        <dbReference type="Proteomes" id="UP000198374"/>
    </source>
</evidence>
<proteinExistence type="predicted"/>
<dbReference type="Proteomes" id="UP000198374">
    <property type="component" value="Unassembled WGS sequence"/>
</dbReference>
<keyword evidence="2" id="KW-1185">Reference proteome</keyword>
<comment type="caution">
    <text evidence="1">The sequence shown here is derived from an EMBL/GenBank/DDBJ whole genome shotgun (WGS) entry which is preliminary data.</text>
</comment>
<dbReference type="AlphaFoldDB" id="A0A1Z5IF13"/>
<organism evidence="1 2">
    <name type="scientific">Secundilactobacillus mixtipabuli</name>
    <dbReference type="NCBI Taxonomy" id="1435342"/>
    <lineage>
        <taxon>Bacteria</taxon>
        <taxon>Bacillati</taxon>
        <taxon>Bacillota</taxon>
        <taxon>Bacilli</taxon>
        <taxon>Lactobacillales</taxon>
        <taxon>Lactobacillaceae</taxon>
        <taxon>Secundilactobacillus</taxon>
    </lineage>
</organism>
<accession>A0A1Z5IF13</accession>
<sequence length="46" mass="5333">MDYSQNIILPKFTQKCNVILQSAFQQFASHLTIQLLKALKMNSVYD</sequence>
<gene>
    <name evidence="1" type="ORF">IWT30_02010</name>
</gene>
<dbReference type="EMBL" id="BCMF01000010">
    <property type="protein sequence ID" value="GAX00031.1"/>
    <property type="molecule type" value="Genomic_DNA"/>
</dbReference>
<evidence type="ECO:0000313" key="1">
    <source>
        <dbReference type="EMBL" id="GAX00031.1"/>
    </source>
</evidence>
<reference evidence="1 2" key="1">
    <citation type="submission" date="2015-11" db="EMBL/GenBank/DDBJ databases">
        <title>Draft genome sequences of new species of the genus Lactobacillus isolated from orchardgrass silage.</title>
        <authorList>
            <person name="Tohno M."/>
            <person name="Tanizawa Y."/>
            <person name="Arita M."/>
        </authorList>
    </citation>
    <scope>NUCLEOTIDE SEQUENCE [LARGE SCALE GENOMIC DNA]</scope>
    <source>
        <strain evidence="1 2">IWT30</strain>
    </source>
</reference>
<name>A0A1Z5IF13_9LACO</name>